<evidence type="ECO:0000313" key="2">
    <source>
        <dbReference type="Proteomes" id="UP001056120"/>
    </source>
</evidence>
<organism evidence="1 2">
    <name type="scientific">Smallanthus sonchifolius</name>
    <dbReference type="NCBI Taxonomy" id="185202"/>
    <lineage>
        <taxon>Eukaryota</taxon>
        <taxon>Viridiplantae</taxon>
        <taxon>Streptophyta</taxon>
        <taxon>Embryophyta</taxon>
        <taxon>Tracheophyta</taxon>
        <taxon>Spermatophyta</taxon>
        <taxon>Magnoliopsida</taxon>
        <taxon>eudicotyledons</taxon>
        <taxon>Gunneridae</taxon>
        <taxon>Pentapetalae</taxon>
        <taxon>asterids</taxon>
        <taxon>campanulids</taxon>
        <taxon>Asterales</taxon>
        <taxon>Asteraceae</taxon>
        <taxon>Asteroideae</taxon>
        <taxon>Heliantheae alliance</taxon>
        <taxon>Millerieae</taxon>
        <taxon>Smallanthus</taxon>
    </lineage>
</organism>
<reference evidence="2" key="1">
    <citation type="journal article" date="2022" name="Mol. Ecol. Resour.">
        <title>The genomes of chicory, endive, great burdock and yacon provide insights into Asteraceae palaeo-polyploidization history and plant inulin production.</title>
        <authorList>
            <person name="Fan W."/>
            <person name="Wang S."/>
            <person name="Wang H."/>
            <person name="Wang A."/>
            <person name="Jiang F."/>
            <person name="Liu H."/>
            <person name="Zhao H."/>
            <person name="Xu D."/>
            <person name="Zhang Y."/>
        </authorList>
    </citation>
    <scope>NUCLEOTIDE SEQUENCE [LARGE SCALE GENOMIC DNA]</scope>
    <source>
        <strain evidence="2">cv. Yunnan</strain>
    </source>
</reference>
<dbReference type="EMBL" id="CM042022">
    <property type="protein sequence ID" value="KAI3815216.1"/>
    <property type="molecule type" value="Genomic_DNA"/>
</dbReference>
<gene>
    <name evidence="1" type="ORF">L1987_14876</name>
</gene>
<dbReference type="Proteomes" id="UP001056120">
    <property type="component" value="Linkage Group LG05"/>
</dbReference>
<keyword evidence="2" id="KW-1185">Reference proteome</keyword>
<comment type="caution">
    <text evidence="1">The sequence shown here is derived from an EMBL/GenBank/DDBJ whole genome shotgun (WGS) entry which is preliminary data.</text>
</comment>
<accession>A0ACB9J673</accession>
<name>A0ACB9J673_9ASTR</name>
<protein>
    <submittedName>
        <fullName evidence="1">Uncharacterized protein</fullName>
    </submittedName>
</protein>
<reference evidence="1 2" key="2">
    <citation type="journal article" date="2022" name="Mol. Ecol. Resour.">
        <title>The genomes of chicory, endive, great burdock and yacon provide insights into Asteraceae paleo-polyploidization history and plant inulin production.</title>
        <authorList>
            <person name="Fan W."/>
            <person name="Wang S."/>
            <person name="Wang H."/>
            <person name="Wang A."/>
            <person name="Jiang F."/>
            <person name="Liu H."/>
            <person name="Zhao H."/>
            <person name="Xu D."/>
            <person name="Zhang Y."/>
        </authorList>
    </citation>
    <scope>NUCLEOTIDE SEQUENCE [LARGE SCALE GENOMIC DNA]</scope>
    <source>
        <strain evidence="2">cv. Yunnan</strain>
        <tissue evidence="1">Leaves</tissue>
    </source>
</reference>
<evidence type="ECO:0000313" key="1">
    <source>
        <dbReference type="EMBL" id="KAI3815216.1"/>
    </source>
</evidence>
<sequence>MDGNTEKRFREQSSPHHDFRQVVNFDSKAENMYQFFPEGQIYKQTQGEGASQELKELLFKPGSSNTKRKDLNILPKLCDVIGGHNIIPRTSDKGMVRVYELRVLGALVAGIEMLSLRQLVMSNVWESGNSKDMCAIPHFRLITALMRTQRVLDEDSQYTFKVRRFFSVKGLHDRENWKYTLTERKHILKDRKTRQILFGMREDVPSLAEDLMEEEEEVDDTEESESESETETEKATRCLNMSVQERVVANRPNEYAGWDKPFQMLWDQNTRSNEI</sequence>
<proteinExistence type="predicted"/>